<feature type="domain" description="DUF4349" evidence="4">
    <location>
        <begin position="76"/>
        <end position="299"/>
    </location>
</feature>
<protein>
    <submittedName>
        <fullName evidence="5">DUF4349 domain-containing protein</fullName>
    </submittedName>
</protein>
<reference evidence="5" key="1">
    <citation type="submission" date="2022-09" db="EMBL/GenBank/DDBJ databases">
        <title>Enrichment on poylsaccharides allowed isolation of novel metabolic and taxonomic groups of Haloarchaea.</title>
        <authorList>
            <person name="Sorokin D.Y."/>
            <person name="Elcheninov A.G."/>
            <person name="Khizhniak T.V."/>
            <person name="Kolganova T.V."/>
            <person name="Kublanov I.V."/>
        </authorList>
    </citation>
    <scope>NUCLEOTIDE SEQUENCE</scope>
    <source>
        <strain evidence="5">AArc-xg1-1</strain>
    </source>
</reference>
<evidence type="ECO:0000256" key="1">
    <source>
        <dbReference type="SAM" id="Coils"/>
    </source>
</evidence>
<evidence type="ECO:0000313" key="5">
    <source>
        <dbReference type="EMBL" id="MCU4742297.1"/>
    </source>
</evidence>
<feature type="compositionally biased region" description="Acidic residues" evidence="2">
    <location>
        <begin position="325"/>
        <end position="337"/>
    </location>
</feature>
<sequence length="337" mass="35913">MSRKVMVLVAVVVVLAVTAGCMGLGNDSGEADRYGGNGNGDSAAGNGNGGAGDETTYADADADARQAVASTQETDRQLIRTAELSVSVDSYETARTQLTAEAEGSGGYLSESDQRTREREFDNRTETWTEGTLTYRVPSESFDSFYAAVEGTGNVTDASTGTEDVSDQLVDLEARIDNLETQRDRLRGLYEDANETQDVLSVEQRLSEVQAEIERLEAQRESLRDRVAYSTVTVTLSEPAPEPETAAAKEAGPAWYETSVVSAFVSSIGGVATVARAAVVAGAYLAPYALAFGTPLALVLVGKRRYLNRGHSSASTETTERTTLDADESEASDEHDE</sequence>
<dbReference type="EMBL" id="JAOPKA010000007">
    <property type="protein sequence ID" value="MCU4742297.1"/>
    <property type="molecule type" value="Genomic_DNA"/>
</dbReference>
<organism evidence="5 6">
    <name type="scientific">Natronoglomus mannanivorans</name>
    <dbReference type="NCBI Taxonomy" id="2979990"/>
    <lineage>
        <taxon>Archaea</taxon>
        <taxon>Methanobacteriati</taxon>
        <taxon>Methanobacteriota</taxon>
        <taxon>Stenosarchaea group</taxon>
        <taxon>Halobacteria</taxon>
        <taxon>Halobacteriales</taxon>
        <taxon>Natrialbaceae</taxon>
        <taxon>Natronoglomus</taxon>
    </lineage>
</organism>
<evidence type="ECO:0000259" key="4">
    <source>
        <dbReference type="Pfam" id="PF14257"/>
    </source>
</evidence>
<feature type="region of interest" description="Disordered" evidence="2">
    <location>
        <begin position="35"/>
        <end position="56"/>
    </location>
</feature>
<dbReference type="Pfam" id="PF14257">
    <property type="entry name" value="DUF4349"/>
    <property type="match status" value="1"/>
</dbReference>
<feature type="compositionally biased region" description="Basic and acidic residues" evidence="2">
    <location>
        <begin position="112"/>
        <end position="125"/>
    </location>
</feature>
<feature type="coiled-coil region" evidence="1">
    <location>
        <begin position="162"/>
        <end position="226"/>
    </location>
</feature>
<dbReference type="AlphaFoldDB" id="A0AAP3E2R9"/>
<gene>
    <name evidence="5" type="ORF">OB960_12915</name>
</gene>
<comment type="caution">
    <text evidence="5">The sequence shown here is derived from an EMBL/GenBank/DDBJ whole genome shotgun (WGS) entry which is preliminary data.</text>
</comment>
<evidence type="ECO:0000313" key="6">
    <source>
        <dbReference type="Proteomes" id="UP001321018"/>
    </source>
</evidence>
<keyword evidence="3" id="KW-0812">Transmembrane</keyword>
<evidence type="ECO:0000256" key="3">
    <source>
        <dbReference type="SAM" id="Phobius"/>
    </source>
</evidence>
<feature type="transmembrane region" description="Helical" evidence="3">
    <location>
        <begin position="281"/>
        <end position="301"/>
    </location>
</feature>
<dbReference type="Proteomes" id="UP001321018">
    <property type="component" value="Unassembled WGS sequence"/>
</dbReference>
<name>A0AAP3E2R9_9EURY</name>
<keyword evidence="3" id="KW-0472">Membrane</keyword>
<dbReference type="Gene3D" id="1.10.287.1490">
    <property type="match status" value="1"/>
</dbReference>
<keyword evidence="3" id="KW-1133">Transmembrane helix</keyword>
<dbReference type="PROSITE" id="PS51257">
    <property type="entry name" value="PROKAR_LIPOPROTEIN"/>
    <property type="match status" value="1"/>
</dbReference>
<accession>A0AAP3E2R9</accession>
<feature type="region of interest" description="Disordered" evidence="2">
    <location>
        <begin position="310"/>
        <end position="337"/>
    </location>
</feature>
<keyword evidence="1" id="KW-0175">Coiled coil</keyword>
<proteinExistence type="predicted"/>
<dbReference type="InterPro" id="IPR025645">
    <property type="entry name" value="DUF4349"/>
</dbReference>
<evidence type="ECO:0000256" key="2">
    <source>
        <dbReference type="SAM" id="MobiDB-lite"/>
    </source>
</evidence>
<feature type="region of interest" description="Disordered" evidence="2">
    <location>
        <begin position="100"/>
        <end position="125"/>
    </location>
</feature>
<dbReference type="RefSeq" id="WP_338004121.1">
    <property type="nucleotide sequence ID" value="NZ_JAOPKA010000007.1"/>
</dbReference>